<dbReference type="SUPFAM" id="SSF53067">
    <property type="entry name" value="Actin-like ATPase domain"/>
    <property type="match status" value="1"/>
</dbReference>
<dbReference type="Gene3D" id="1.10.10.10">
    <property type="entry name" value="Winged helix-like DNA-binding domain superfamily/Winged helix DNA-binding domain"/>
    <property type="match status" value="1"/>
</dbReference>
<organism evidence="3 4">
    <name type="scientific">Microlunatus parietis</name>
    <dbReference type="NCBI Taxonomy" id="682979"/>
    <lineage>
        <taxon>Bacteria</taxon>
        <taxon>Bacillati</taxon>
        <taxon>Actinomycetota</taxon>
        <taxon>Actinomycetes</taxon>
        <taxon>Propionibacteriales</taxon>
        <taxon>Propionibacteriaceae</taxon>
        <taxon>Microlunatus</taxon>
    </lineage>
</organism>
<dbReference type="EMBL" id="JACCBU010000001">
    <property type="protein sequence ID" value="NYE72623.1"/>
    <property type="molecule type" value="Genomic_DNA"/>
</dbReference>
<comment type="similarity">
    <text evidence="1">Belongs to the ROK (NagC/XylR) family.</text>
</comment>
<gene>
    <name evidence="3" type="ORF">BKA15_003952</name>
</gene>
<sequence length="385" mass="41646">MQERSGRPTLTLKDAIDVYGAETSLLRHLNRNEVLRFLRTSGEAHGISAVARETELSRPTVDLALRDLADRGLVLETTQTVSSPRGGRPAREFRFDAWAGCLAAVTVTNHELLVVIADLRDQVIGERRFRFDDLNAEPDPPGCIKAAVDHALNECAQSPAGLRIAVIGVRGIVSATGVVEVSGELPSLVGEDAHRRLTEAFDCPVLIENDANLATLAEHRNLAGPDNVVGLLIGEGLGCGLVLNGELYRGAHGAAGEFFGEDTSRSWTATNRAIRDYAKQRDQSFAAIFRTARLKPGRARTLVARYAGEIAERVGSLLVLDPPVIVVGGEIVEAGDVFLDPFRAALKPYLYGDTKIIYSDLGADCLRSGALQVAADWMERQLFQV</sequence>
<keyword evidence="3" id="KW-0808">Transferase</keyword>
<evidence type="ECO:0000313" key="4">
    <source>
        <dbReference type="Proteomes" id="UP000569914"/>
    </source>
</evidence>
<dbReference type="InterPro" id="IPR043129">
    <property type="entry name" value="ATPase_NBD"/>
</dbReference>
<evidence type="ECO:0000256" key="1">
    <source>
        <dbReference type="ARBA" id="ARBA00006479"/>
    </source>
</evidence>
<dbReference type="PANTHER" id="PTHR18964:SF149">
    <property type="entry name" value="BIFUNCTIONAL UDP-N-ACETYLGLUCOSAMINE 2-EPIMERASE_N-ACETYLMANNOSAMINE KINASE"/>
    <property type="match status" value="1"/>
</dbReference>
<name>A0A7Y9I9Q2_9ACTN</name>
<feature type="domain" description="HTH iclR-type" evidence="2">
    <location>
        <begin position="33"/>
        <end position="74"/>
    </location>
</feature>
<dbReference type="PANTHER" id="PTHR18964">
    <property type="entry name" value="ROK (REPRESSOR, ORF, KINASE) FAMILY"/>
    <property type="match status" value="1"/>
</dbReference>
<dbReference type="InterPro" id="IPR036388">
    <property type="entry name" value="WH-like_DNA-bd_sf"/>
</dbReference>
<dbReference type="InterPro" id="IPR005471">
    <property type="entry name" value="Tscrpt_reg_IclR_N"/>
</dbReference>
<dbReference type="AlphaFoldDB" id="A0A7Y9I9Q2"/>
<dbReference type="CDD" id="cd23763">
    <property type="entry name" value="ASKHA_ATPase_ROK"/>
    <property type="match status" value="1"/>
</dbReference>
<dbReference type="Pfam" id="PF00480">
    <property type="entry name" value="ROK"/>
    <property type="match status" value="2"/>
</dbReference>
<dbReference type="GO" id="GO:0003677">
    <property type="term" value="F:DNA binding"/>
    <property type="evidence" value="ECO:0007669"/>
    <property type="project" value="InterPro"/>
</dbReference>
<evidence type="ECO:0000313" key="3">
    <source>
        <dbReference type="EMBL" id="NYE72623.1"/>
    </source>
</evidence>
<reference evidence="3 4" key="1">
    <citation type="submission" date="2020-07" db="EMBL/GenBank/DDBJ databases">
        <title>Sequencing the genomes of 1000 actinobacteria strains.</title>
        <authorList>
            <person name="Klenk H.-P."/>
        </authorList>
    </citation>
    <scope>NUCLEOTIDE SEQUENCE [LARGE SCALE GENOMIC DNA]</scope>
    <source>
        <strain evidence="3 4">DSM 22083</strain>
    </source>
</reference>
<dbReference type="GO" id="GO:0006355">
    <property type="term" value="P:regulation of DNA-templated transcription"/>
    <property type="evidence" value="ECO:0007669"/>
    <property type="project" value="InterPro"/>
</dbReference>
<protein>
    <submittedName>
        <fullName evidence="3">Putative NBD/HSP70 family sugar kinase</fullName>
    </submittedName>
</protein>
<comment type="caution">
    <text evidence="3">The sequence shown here is derived from an EMBL/GenBank/DDBJ whole genome shotgun (WGS) entry which is preliminary data.</text>
</comment>
<proteinExistence type="inferred from homology"/>
<keyword evidence="4" id="KW-1185">Reference proteome</keyword>
<dbReference type="Proteomes" id="UP000569914">
    <property type="component" value="Unassembled WGS sequence"/>
</dbReference>
<dbReference type="InterPro" id="IPR036390">
    <property type="entry name" value="WH_DNA-bd_sf"/>
</dbReference>
<dbReference type="GO" id="GO:0016301">
    <property type="term" value="F:kinase activity"/>
    <property type="evidence" value="ECO:0007669"/>
    <property type="project" value="UniProtKB-KW"/>
</dbReference>
<dbReference type="SUPFAM" id="SSF46785">
    <property type="entry name" value="Winged helix' DNA-binding domain"/>
    <property type="match status" value="1"/>
</dbReference>
<dbReference type="Pfam" id="PF09339">
    <property type="entry name" value="HTH_IclR"/>
    <property type="match status" value="1"/>
</dbReference>
<keyword evidence="3" id="KW-0418">Kinase</keyword>
<dbReference type="RefSeq" id="WP_179753555.1">
    <property type="nucleotide sequence ID" value="NZ_JACCBU010000001.1"/>
</dbReference>
<dbReference type="Gene3D" id="3.30.420.40">
    <property type="match status" value="3"/>
</dbReference>
<evidence type="ECO:0000259" key="2">
    <source>
        <dbReference type="Pfam" id="PF09339"/>
    </source>
</evidence>
<dbReference type="InterPro" id="IPR000600">
    <property type="entry name" value="ROK"/>
</dbReference>
<accession>A0A7Y9I9Q2</accession>